<accession>A0ABQ4EUU0</accession>
<name>A0ABQ4EUU0_9ACTN</name>
<feature type="domain" description="Hemerythrin-like" evidence="1">
    <location>
        <begin position="18"/>
        <end position="147"/>
    </location>
</feature>
<dbReference type="RefSeq" id="WP_203859878.1">
    <property type="nucleotide sequence ID" value="NZ_BAAAZQ010000017.1"/>
</dbReference>
<comment type="caution">
    <text evidence="2">The sequence shown here is derived from an EMBL/GenBank/DDBJ whole genome shotgun (WGS) entry which is preliminary data.</text>
</comment>
<reference evidence="2 3" key="1">
    <citation type="submission" date="2021-01" db="EMBL/GenBank/DDBJ databases">
        <title>Whole genome shotgun sequence of Plantactinospora mayteni NBRC 109088.</title>
        <authorList>
            <person name="Komaki H."/>
            <person name="Tamura T."/>
        </authorList>
    </citation>
    <scope>NUCLEOTIDE SEQUENCE [LARGE SCALE GENOMIC DNA]</scope>
    <source>
        <strain evidence="2 3">NBRC 109088</strain>
    </source>
</reference>
<evidence type="ECO:0000313" key="3">
    <source>
        <dbReference type="Proteomes" id="UP000621500"/>
    </source>
</evidence>
<dbReference type="Pfam" id="PF01814">
    <property type="entry name" value="Hemerythrin"/>
    <property type="match status" value="1"/>
</dbReference>
<gene>
    <name evidence="2" type="ORF">Pma05_50060</name>
</gene>
<keyword evidence="3" id="KW-1185">Reference proteome</keyword>
<dbReference type="CDD" id="cd12108">
    <property type="entry name" value="Hr-like"/>
    <property type="match status" value="1"/>
</dbReference>
<proteinExistence type="predicted"/>
<dbReference type="InterPro" id="IPR053206">
    <property type="entry name" value="Dimeric_xanthone_biosynth"/>
</dbReference>
<dbReference type="PANTHER" id="PTHR38048:SF2">
    <property type="entry name" value="HEMERYTHRIN-LIKE DOMAIN-CONTAINING PROTEIN"/>
    <property type="match status" value="1"/>
</dbReference>
<organism evidence="2 3">
    <name type="scientific">Plantactinospora mayteni</name>
    <dbReference type="NCBI Taxonomy" id="566021"/>
    <lineage>
        <taxon>Bacteria</taxon>
        <taxon>Bacillati</taxon>
        <taxon>Actinomycetota</taxon>
        <taxon>Actinomycetes</taxon>
        <taxon>Micromonosporales</taxon>
        <taxon>Micromonosporaceae</taxon>
        <taxon>Plantactinospora</taxon>
    </lineage>
</organism>
<dbReference type="InterPro" id="IPR012312">
    <property type="entry name" value="Hemerythrin-like"/>
</dbReference>
<dbReference type="Gene3D" id="1.20.120.520">
    <property type="entry name" value="nmb1532 protein domain like"/>
    <property type="match status" value="1"/>
</dbReference>
<protein>
    <recommendedName>
        <fullName evidence="1">Hemerythrin-like domain-containing protein</fullName>
    </recommendedName>
</protein>
<dbReference type="PANTHER" id="PTHR38048">
    <property type="entry name" value="EXPRESSED PROTEIN"/>
    <property type="match status" value="1"/>
</dbReference>
<evidence type="ECO:0000313" key="2">
    <source>
        <dbReference type="EMBL" id="GIG98433.1"/>
    </source>
</evidence>
<evidence type="ECO:0000259" key="1">
    <source>
        <dbReference type="Pfam" id="PF01814"/>
    </source>
</evidence>
<sequence length="171" mass="19267">MASGYEASSRLTAFGNQLIEVHIWLRELLAELRDNVDAYYAGDGLPPRDLRVHCLAFCTALTRHHSGEDGGAFPVIADEFPELRQVITELKTDHNRIDWILANLEGLLRELPAEPDPATATRVRAELEGLSAIMETHFTYEEKKLVSVLNSLDLPDWRKDRPAFLLSDQDA</sequence>
<dbReference type="EMBL" id="BONX01000035">
    <property type="protein sequence ID" value="GIG98433.1"/>
    <property type="molecule type" value="Genomic_DNA"/>
</dbReference>
<dbReference type="Proteomes" id="UP000621500">
    <property type="component" value="Unassembled WGS sequence"/>
</dbReference>